<gene>
    <name evidence="2" type="ORF">K5V21_12640</name>
</gene>
<organism evidence="2 3">
    <name type="scientific">Clostridium sardiniense</name>
    <name type="common">Clostridium absonum</name>
    <dbReference type="NCBI Taxonomy" id="29369"/>
    <lineage>
        <taxon>Bacteria</taxon>
        <taxon>Bacillati</taxon>
        <taxon>Bacillota</taxon>
        <taxon>Clostridia</taxon>
        <taxon>Eubacteriales</taxon>
        <taxon>Clostridiaceae</taxon>
        <taxon>Clostridium</taxon>
    </lineage>
</organism>
<keyword evidence="3" id="KW-1185">Reference proteome</keyword>
<dbReference type="Proteomes" id="UP001299068">
    <property type="component" value="Unassembled WGS sequence"/>
</dbReference>
<feature type="region of interest" description="Disordered" evidence="1">
    <location>
        <begin position="17"/>
        <end position="45"/>
    </location>
</feature>
<evidence type="ECO:0000313" key="3">
    <source>
        <dbReference type="Proteomes" id="UP001299068"/>
    </source>
</evidence>
<protein>
    <submittedName>
        <fullName evidence="2">Uncharacterized protein</fullName>
    </submittedName>
</protein>
<evidence type="ECO:0000256" key="1">
    <source>
        <dbReference type="SAM" id="MobiDB-lite"/>
    </source>
</evidence>
<reference evidence="2 3" key="1">
    <citation type="journal article" date="2021" name="Cell Host Microbe">
        <title>in vivo commensal control of Clostridioides difficile virulence.</title>
        <authorList>
            <person name="Girinathan B.P."/>
            <person name="Dibenedetto N."/>
            <person name="Worley J.N."/>
            <person name="Peltier J."/>
            <person name="Arrieta-Ortiz M.L."/>
            <person name="Rupa Christinal Immanuel S."/>
            <person name="Lavin R."/>
            <person name="Delaney M.L."/>
            <person name="Cummins C."/>
            <person name="Hoffmann M."/>
            <person name="Luo Y."/>
            <person name="Gonzalez-Escalona N."/>
            <person name="Allard M."/>
            <person name="Onderdonk A.B."/>
            <person name="Gerber G.K."/>
            <person name="Sonenshein A.L."/>
            <person name="Baliga N."/>
            <person name="Dupuy B."/>
            <person name="Bry L."/>
        </authorList>
    </citation>
    <scope>NUCLEOTIDE SEQUENCE [LARGE SCALE GENOMIC DNA]</scope>
    <source>
        <strain evidence="2 3">DSM 599</strain>
    </source>
</reference>
<dbReference type="RefSeq" id="WP_221861557.1">
    <property type="nucleotide sequence ID" value="NZ_JAIKTU010000010.1"/>
</dbReference>
<dbReference type="EMBL" id="JAIKTU010000010">
    <property type="protein sequence ID" value="MBY0756295.1"/>
    <property type="molecule type" value="Genomic_DNA"/>
</dbReference>
<proteinExistence type="predicted"/>
<sequence length="214" mass="26137">MALRKFDDIKVKEEEKKLTKEEKKEIKRKQREERKELRKEKKNLPKIEKSVQDKMEIRDVTDDDFMKTKNGFLNIYQIKGKDVDGGSDLEQETIIKNFMRFLRIYVYDLKLIMMNFPINTSEQQEYILNKIKNTENELYKKLLYEKLEELVELEKEKTNIEYYIMNFIDKNEHSSEKLRTLMRSRNRDCNLMPMTLEKKLRILYKLNNLNTKLM</sequence>
<name>A0ABS7KZQ4_CLOSR</name>
<accession>A0ABS7KZQ4</accession>
<comment type="caution">
    <text evidence="2">The sequence shown here is derived from an EMBL/GenBank/DDBJ whole genome shotgun (WGS) entry which is preliminary data.</text>
</comment>
<evidence type="ECO:0000313" key="2">
    <source>
        <dbReference type="EMBL" id="MBY0756295.1"/>
    </source>
</evidence>